<organism evidence="2 3">
    <name type="scientific">Roseateles oligotrophus</name>
    <dbReference type="NCBI Taxonomy" id="1769250"/>
    <lineage>
        <taxon>Bacteria</taxon>
        <taxon>Pseudomonadati</taxon>
        <taxon>Pseudomonadota</taxon>
        <taxon>Betaproteobacteria</taxon>
        <taxon>Burkholderiales</taxon>
        <taxon>Sphaerotilaceae</taxon>
        <taxon>Roseateles</taxon>
    </lineage>
</organism>
<gene>
    <name evidence="2" type="ORF">LNV07_08025</name>
</gene>
<feature type="transmembrane region" description="Helical" evidence="1">
    <location>
        <begin position="32"/>
        <end position="56"/>
    </location>
</feature>
<sequence length="133" mass="14739">MTAGAAEKLEAEWLALQANHEQYERAALGVKLLAVALCALAFGLRWLWVLMLILWVQEAIFKTFQARLGARLLRVEALLREGQAGPDQALQLHSEWLVSRPRGAALLGEYALSALRPTVAFPYPLLALLVGFF</sequence>
<evidence type="ECO:0000313" key="2">
    <source>
        <dbReference type="EMBL" id="MCV2368044.1"/>
    </source>
</evidence>
<dbReference type="Proteomes" id="UP001209701">
    <property type="component" value="Unassembled WGS sequence"/>
</dbReference>
<accession>A0ABT2YDD7</accession>
<keyword evidence="1" id="KW-0472">Membrane</keyword>
<name>A0ABT2YDD7_9BURK</name>
<evidence type="ECO:0000313" key="3">
    <source>
        <dbReference type="Proteomes" id="UP001209701"/>
    </source>
</evidence>
<keyword evidence="1" id="KW-1133">Transmembrane helix</keyword>
<keyword evidence="1" id="KW-0812">Transmembrane</keyword>
<reference evidence="2 3" key="1">
    <citation type="submission" date="2021-11" db="EMBL/GenBank/DDBJ databases">
        <authorList>
            <person name="Liang Q."/>
            <person name="Mou H."/>
            <person name="Liu Z."/>
        </authorList>
    </citation>
    <scope>NUCLEOTIDE SEQUENCE [LARGE SCALE GENOMIC DNA]</scope>
    <source>
        <strain evidence="2 3">CHU3</strain>
    </source>
</reference>
<proteinExistence type="predicted"/>
<evidence type="ECO:0000256" key="1">
    <source>
        <dbReference type="SAM" id="Phobius"/>
    </source>
</evidence>
<dbReference type="RefSeq" id="WP_263570666.1">
    <property type="nucleotide sequence ID" value="NZ_JAJIRN010000003.1"/>
</dbReference>
<evidence type="ECO:0008006" key="4">
    <source>
        <dbReference type="Google" id="ProtNLM"/>
    </source>
</evidence>
<comment type="caution">
    <text evidence="2">The sequence shown here is derived from an EMBL/GenBank/DDBJ whole genome shotgun (WGS) entry which is preliminary data.</text>
</comment>
<keyword evidence="3" id="KW-1185">Reference proteome</keyword>
<protein>
    <recommendedName>
        <fullName evidence="4">ABC transmembrane type-1 domain-containing protein</fullName>
    </recommendedName>
</protein>
<dbReference type="EMBL" id="JAJIRN010000003">
    <property type="protein sequence ID" value="MCV2368044.1"/>
    <property type="molecule type" value="Genomic_DNA"/>
</dbReference>